<dbReference type="Pfam" id="PF00188">
    <property type="entry name" value="CAP"/>
    <property type="match status" value="1"/>
</dbReference>
<feature type="signal peptide" evidence="2">
    <location>
        <begin position="1"/>
        <end position="32"/>
    </location>
</feature>
<dbReference type="Proteomes" id="UP001645859">
    <property type="component" value="Unassembled WGS sequence"/>
</dbReference>
<dbReference type="InterPro" id="IPR001119">
    <property type="entry name" value="SLH_dom"/>
</dbReference>
<dbReference type="PROSITE" id="PS51272">
    <property type="entry name" value="SLH"/>
    <property type="match status" value="2"/>
</dbReference>
<dbReference type="InterPro" id="IPR014044">
    <property type="entry name" value="CAP_dom"/>
</dbReference>
<accession>A0ABS1SH04</accession>
<keyword evidence="2" id="KW-0732">Signal</keyword>
<feature type="compositionally biased region" description="Low complexity" evidence="1">
    <location>
        <begin position="58"/>
        <end position="69"/>
    </location>
</feature>
<comment type="caution">
    <text evidence="4">The sequence shown here is derived from an EMBL/GenBank/DDBJ whole genome shotgun (WGS) entry which is preliminary data.</text>
</comment>
<evidence type="ECO:0000313" key="4">
    <source>
        <dbReference type="EMBL" id="MBL3678558.1"/>
    </source>
</evidence>
<evidence type="ECO:0000313" key="5">
    <source>
        <dbReference type="Proteomes" id="UP001645859"/>
    </source>
</evidence>
<feature type="domain" description="SLH" evidence="3">
    <location>
        <begin position="273"/>
        <end position="339"/>
    </location>
</feature>
<feature type="region of interest" description="Disordered" evidence="1">
    <location>
        <begin position="109"/>
        <end position="138"/>
    </location>
</feature>
<dbReference type="Gene3D" id="2.60.40.2700">
    <property type="match status" value="2"/>
</dbReference>
<evidence type="ECO:0000256" key="2">
    <source>
        <dbReference type="SAM" id="SignalP"/>
    </source>
</evidence>
<reference evidence="4 5" key="1">
    <citation type="submission" date="2018-09" db="EMBL/GenBank/DDBJ databases">
        <title>Comparative genomics of Leucobacter spp.</title>
        <authorList>
            <person name="Reis A.C."/>
            <person name="Kolvenbach B.A."/>
            <person name="Corvini P.F.X."/>
            <person name="Nunes O.C."/>
        </authorList>
    </citation>
    <scope>NUCLEOTIDE SEQUENCE [LARGE SCALE GENOMIC DNA]</scope>
    <source>
        <strain evidence="4 5">TAN 31504</strain>
    </source>
</reference>
<dbReference type="EMBL" id="QYAC01000002">
    <property type="protein sequence ID" value="MBL3678558.1"/>
    <property type="molecule type" value="Genomic_DNA"/>
</dbReference>
<evidence type="ECO:0000256" key="1">
    <source>
        <dbReference type="SAM" id="MobiDB-lite"/>
    </source>
</evidence>
<organism evidence="4 5">
    <name type="scientific">Leucobacter chromiireducens subsp. solipictus</name>
    <dbReference type="NCBI Taxonomy" id="398235"/>
    <lineage>
        <taxon>Bacteria</taxon>
        <taxon>Bacillati</taxon>
        <taxon>Actinomycetota</taxon>
        <taxon>Actinomycetes</taxon>
        <taxon>Micrococcales</taxon>
        <taxon>Microbacteriaceae</taxon>
        <taxon>Leucobacter</taxon>
    </lineage>
</organism>
<feature type="region of interest" description="Disordered" evidence="1">
    <location>
        <begin position="35"/>
        <end position="88"/>
    </location>
</feature>
<dbReference type="InterPro" id="IPR035940">
    <property type="entry name" value="CAP_sf"/>
</dbReference>
<keyword evidence="5" id="KW-1185">Reference proteome</keyword>
<protein>
    <recommendedName>
        <fullName evidence="3">SLH domain-containing protein</fullName>
    </recommendedName>
</protein>
<dbReference type="Gene3D" id="3.40.33.10">
    <property type="entry name" value="CAP"/>
    <property type="match status" value="1"/>
</dbReference>
<sequence length="685" mass="73457">MTSSTPARTMRSLGAAALAIGLTLGLALPANATAEPPAVPVETTREQPQEQAPPAPAPEVETPALPATPDVDQAEPAPAPEPAPSAESGISLEERASHLEPLIVNEPPLDALRDPATAPGTQADPNAVTNAAPRSNTAATVTATGGTKRFLDVPKGHKFYKPIMWMYQTGLTTGVKNARGVSFLPSSQLTREAEAAFLYREAGNPSFKMPKQRFKDVGPSHKFYKPIMWMKAGGLTTGIKTKQGLKFEPSWKLSREAMAAFLHRVAGKPGFTAKNGFPDVKRGDKFYRQIMWMQSAGLTTGIKTDTGIIYDPKRTVTREAMAAFMYRNAGSPEFIDSGTVKLAGTIMVGETVTASASGWTPSSIAYSTQWMKNGKAIPGATEAKYTLTPEDEGAKLQVKISGSLPNTKSVTMTTTPIIVKGLEVIPGTVKITGTPEATKTITATASGWVPAAAVISYQWHRAGTPINGATGASYTLTTADIGQKVTVRLSGTLAGYKTASLTSNPVTVKPKQITVAEATETVRQTIFSEVNRIRTGYGLNALEWAPQYARGANDDSKRQLDAYLKTGDLAGHVPRITYWQNYGFDDPSEIPYDVLAGDYGNTPERIGKDMVAGWMLSPGHCWWVLRESSTHMYPGVALTRDSNFNAGGGGGMGASMLAFRLDYTWDEDPNYNDQDPSWVANQVCR</sequence>
<feature type="chain" id="PRO_5045283653" description="SLH domain-containing protein" evidence="2">
    <location>
        <begin position="33"/>
        <end position="685"/>
    </location>
</feature>
<dbReference type="RefSeq" id="WP_202343826.1">
    <property type="nucleotide sequence ID" value="NZ_BAAAPI010000008.1"/>
</dbReference>
<name>A0ABS1SH04_9MICO</name>
<proteinExistence type="predicted"/>
<dbReference type="SUPFAM" id="SSF55797">
    <property type="entry name" value="PR-1-like"/>
    <property type="match status" value="1"/>
</dbReference>
<feature type="compositionally biased region" description="Polar residues" evidence="1">
    <location>
        <begin position="119"/>
        <end position="136"/>
    </location>
</feature>
<evidence type="ECO:0000259" key="3">
    <source>
        <dbReference type="PROSITE" id="PS51272"/>
    </source>
</evidence>
<gene>
    <name evidence="4" type="ORF">D3230_04505</name>
</gene>
<dbReference type="CDD" id="cd05379">
    <property type="entry name" value="CAP_bacterial"/>
    <property type="match status" value="1"/>
</dbReference>
<feature type="domain" description="SLH" evidence="3">
    <location>
        <begin position="146"/>
        <end position="212"/>
    </location>
</feature>
<dbReference type="Pfam" id="PF00395">
    <property type="entry name" value="SLH"/>
    <property type="match status" value="2"/>
</dbReference>